<dbReference type="SUPFAM" id="SSF52540">
    <property type="entry name" value="P-loop containing nucleoside triphosphate hydrolases"/>
    <property type="match status" value="2"/>
</dbReference>
<dbReference type="InterPro" id="IPR050615">
    <property type="entry name" value="ATP-dep_DNA_Helicase"/>
</dbReference>
<dbReference type="GO" id="GO:0003677">
    <property type="term" value="F:DNA binding"/>
    <property type="evidence" value="ECO:0007669"/>
    <property type="project" value="InterPro"/>
</dbReference>
<dbReference type="GO" id="GO:0005524">
    <property type="term" value="F:ATP binding"/>
    <property type="evidence" value="ECO:0007669"/>
    <property type="project" value="UniProtKB-KW"/>
</dbReference>
<organism evidence="7 8">
    <name type="scientific">Sutcliffiella horikoshii</name>
    <dbReference type="NCBI Taxonomy" id="79883"/>
    <lineage>
        <taxon>Bacteria</taxon>
        <taxon>Bacillati</taxon>
        <taxon>Bacillota</taxon>
        <taxon>Bacilli</taxon>
        <taxon>Bacillales</taxon>
        <taxon>Bacillaceae</taxon>
        <taxon>Sutcliffiella</taxon>
    </lineage>
</organism>
<evidence type="ECO:0000256" key="2">
    <source>
        <dbReference type="ARBA" id="ARBA00022801"/>
    </source>
</evidence>
<dbReference type="OrthoDB" id="9802848at2"/>
<dbReference type="Pfam" id="PF00271">
    <property type="entry name" value="Helicase_C"/>
    <property type="match status" value="1"/>
</dbReference>
<dbReference type="PROSITE" id="PS51194">
    <property type="entry name" value="HELICASE_CTER"/>
    <property type="match status" value="1"/>
</dbReference>
<dbReference type="InterPro" id="IPR006935">
    <property type="entry name" value="Helicase/UvrB_N"/>
</dbReference>
<dbReference type="Pfam" id="PF04851">
    <property type="entry name" value="ResIII"/>
    <property type="match status" value="1"/>
</dbReference>
<feature type="domain" description="Helicase C-terminal" evidence="6">
    <location>
        <begin position="356"/>
        <end position="552"/>
    </location>
</feature>
<dbReference type="PANTHER" id="PTHR11274:SF0">
    <property type="entry name" value="GENERAL TRANSCRIPTION AND DNA REPAIR FACTOR IIH HELICASE SUBUNIT XPB"/>
    <property type="match status" value="1"/>
</dbReference>
<dbReference type="InterPro" id="IPR014001">
    <property type="entry name" value="Helicase_ATP-bd"/>
</dbReference>
<evidence type="ECO:0000259" key="5">
    <source>
        <dbReference type="PROSITE" id="PS51192"/>
    </source>
</evidence>
<dbReference type="SMART" id="SM00487">
    <property type="entry name" value="DEXDc"/>
    <property type="match status" value="1"/>
</dbReference>
<dbReference type="InterPro" id="IPR001650">
    <property type="entry name" value="Helicase_C-like"/>
</dbReference>
<dbReference type="GO" id="GO:0004386">
    <property type="term" value="F:helicase activity"/>
    <property type="evidence" value="ECO:0007669"/>
    <property type="project" value="UniProtKB-KW"/>
</dbReference>
<comment type="caution">
    <text evidence="7">The sequence shown here is derived from an EMBL/GenBank/DDBJ whole genome shotgun (WGS) entry which is preliminary data.</text>
</comment>
<reference evidence="7 8" key="1">
    <citation type="submission" date="2019-08" db="EMBL/GenBank/DDBJ databases">
        <title>Bacillus genomes from the desert of Cuatro Cienegas, Coahuila.</title>
        <authorList>
            <person name="Olmedo-Alvarez G."/>
        </authorList>
    </citation>
    <scope>NUCLEOTIDE SEQUENCE [LARGE SCALE GENOMIC DNA]</scope>
    <source>
        <strain evidence="7 8">CH28_1T</strain>
    </source>
</reference>
<evidence type="ECO:0000313" key="8">
    <source>
        <dbReference type="Proteomes" id="UP000322524"/>
    </source>
</evidence>
<keyword evidence="4" id="KW-0067">ATP-binding</keyword>
<dbReference type="SMART" id="SM00490">
    <property type="entry name" value="HELICc"/>
    <property type="match status" value="1"/>
</dbReference>
<dbReference type="InterPro" id="IPR027417">
    <property type="entry name" value="P-loop_NTPase"/>
</dbReference>
<feature type="domain" description="Helicase ATP-binding" evidence="5">
    <location>
        <begin position="114"/>
        <end position="265"/>
    </location>
</feature>
<dbReference type="PANTHER" id="PTHR11274">
    <property type="entry name" value="RAD25/XP-B DNA REPAIR HELICASE"/>
    <property type="match status" value="1"/>
</dbReference>
<dbReference type="EMBL" id="VTEV01000015">
    <property type="protein sequence ID" value="TYS60513.1"/>
    <property type="molecule type" value="Genomic_DNA"/>
</dbReference>
<keyword evidence="2" id="KW-0378">Hydrolase</keyword>
<accession>A0A5D4SA74</accession>
<protein>
    <submittedName>
        <fullName evidence="7">DEAD/DEAH box helicase</fullName>
    </submittedName>
</protein>
<keyword evidence="1" id="KW-0547">Nucleotide-binding</keyword>
<evidence type="ECO:0000259" key="6">
    <source>
        <dbReference type="PROSITE" id="PS51194"/>
    </source>
</evidence>
<dbReference type="AlphaFoldDB" id="A0A5D4SA74"/>
<dbReference type="Proteomes" id="UP000322524">
    <property type="component" value="Unassembled WGS sequence"/>
</dbReference>
<dbReference type="Gene3D" id="3.40.50.300">
    <property type="entry name" value="P-loop containing nucleotide triphosphate hydrolases"/>
    <property type="match status" value="2"/>
</dbReference>
<sequence length="560" mass="63132">MLQIFVTSNIRIKGAPTPLKAAVTKALTYDNPAYVDRKKKRRPVWGIEAKIKMYFYNMGDLIVPRGFLKELKTQVSNLGINPDKVMVNRQVEVDPISFGQWNPSYQLKEDQLPFVSAILNDNGIGVAPAGSGKTVMGMKYIHEKKQPALWLTHTRDLMYQTKKRAEATLLGVGKIGLIGDGVLDYGDGKLIIATVQTLQANPHIVEGLKQLIGTLVIDEAHHFPAPQFIDVAGHLPAKNVVGLTATPDRKDNLEIYMFMGIGPIIYEISRDGLYESGRLIKPEIRFVYTDFQYEQASVRNEINSVDAGGEDLDYNALKNELIHDEARAKLVAENILEASKHGAQIVITESVRYCFILKDLVEKLTIEKGKKMLSTAVVHGGISRFKWLNAKNEMDAMTRVNTGRAEEYRHHKKLGWQVKVADYTEQEFKDWQVTKGERKAILEAAENKQVDVLFATQLAREGLDLPHLAVGHMAMPKRGDAAGSRNGSAVEQEIGRIMRPDPLNPGKKAYWFDYVDYNVGVLKSQYNSRRSVYNRLKLKVPSKPRTQKQEIEDFLDNMPW</sequence>
<dbReference type="GO" id="GO:0016787">
    <property type="term" value="F:hydrolase activity"/>
    <property type="evidence" value="ECO:0007669"/>
    <property type="project" value="UniProtKB-KW"/>
</dbReference>
<evidence type="ECO:0000256" key="3">
    <source>
        <dbReference type="ARBA" id="ARBA00022806"/>
    </source>
</evidence>
<evidence type="ECO:0000256" key="1">
    <source>
        <dbReference type="ARBA" id="ARBA00022741"/>
    </source>
</evidence>
<dbReference type="RefSeq" id="WP_148990219.1">
    <property type="nucleotide sequence ID" value="NZ_VTEV01000015.1"/>
</dbReference>
<evidence type="ECO:0000313" key="7">
    <source>
        <dbReference type="EMBL" id="TYS60513.1"/>
    </source>
</evidence>
<dbReference type="PROSITE" id="PS51192">
    <property type="entry name" value="HELICASE_ATP_BIND_1"/>
    <property type="match status" value="1"/>
</dbReference>
<gene>
    <name evidence="7" type="ORF">FZC76_21840</name>
</gene>
<name>A0A5D4SA74_9BACI</name>
<keyword evidence="3 7" id="KW-0347">Helicase</keyword>
<evidence type="ECO:0000256" key="4">
    <source>
        <dbReference type="ARBA" id="ARBA00022840"/>
    </source>
</evidence>
<proteinExistence type="predicted"/>